<accession>A0AAV9T4B7</accession>
<dbReference type="Proteomes" id="UP001327957">
    <property type="component" value="Unassembled WGS sequence"/>
</dbReference>
<sequence>MQGRSPTRSGHSNTTTATLRYAAKVAPLEITEVHNVKTHV</sequence>
<name>A0AAV9T4B7_9PEZI</name>
<organism evidence="1 2">
    <name type="scientific">Colletotrichum tabaci</name>
    <dbReference type="NCBI Taxonomy" id="1209068"/>
    <lineage>
        <taxon>Eukaryota</taxon>
        <taxon>Fungi</taxon>
        <taxon>Dikarya</taxon>
        <taxon>Ascomycota</taxon>
        <taxon>Pezizomycotina</taxon>
        <taxon>Sordariomycetes</taxon>
        <taxon>Hypocreomycetidae</taxon>
        <taxon>Glomerellales</taxon>
        <taxon>Glomerellaceae</taxon>
        <taxon>Colletotrichum</taxon>
        <taxon>Colletotrichum destructivum species complex</taxon>
    </lineage>
</organism>
<comment type="caution">
    <text evidence="1">The sequence shown here is derived from an EMBL/GenBank/DDBJ whole genome shotgun (WGS) entry which is preliminary data.</text>
</comment>
<reference evidence="1 2" key="1">
    <citation type="submission" date="2023-04" db="EMBL/GenBank/DDBJ databases">
        <title>Colletotrichum tabacum stain YC1 causing leaf anthracnose on Nicotiana tabacum(L.) cv.</title>
        <authorList>
            <person name="Ji Z."/>
            <person name="Wang M."/>
            <person name="Zhang J."/>
            <person name="Wang N."/>
            <person name="Zhou Z."/>
        </authorList>
    </citation>
    <scope>NUCLEOTIDE SEQUENCE [LARGE SCALE GENOMIC DNA]</scope>
    <source>
        <strain evidence="1 2">YC1</strain>
    </source>
</reference>
<proteinExistence type="predicted"/>
<evidence type="ECO:0000313" key="2">
    <source>
        <dbReference type="Proteomes" id="UP001327957"/>
    </source>
</evidence>
<dbReference type="EMBL" id="JASAOK010000044">
    <property type="protein sequence ID" value="KAK6213439.1"/>
    <property type="molecule type" value="Genomic_DNA"/>
</dbReference>
<keyword evidence="2" id="KW-1185">Reference proteome</keyword>
<evidence type="ECO:0000313" key="1">
    <source>
        <dbReference type="EMBL" id="KAK6213439.1"/>
    </source>
</evidence>
<dbReference type="AlphaFoldDB" id="A0AAV9T4B7"/>
<gene>
    <name evidence="1" type="ORF">QIS74_09441</name>
</gene>
<protein>
    <submittedName>
        <fullName evidence="1">Uncharacterized protein</fullName>
    </submittedName>
</protein>